<dbReference type="AlphaFoldDB" id="Q08UZ2"/>
<feature type="region of interest" description="Disordered" evidence="1">
    <location>
        <begin position="1"/>
        <end position="24"/>
    </location>
</feature>
<name>Q08UZ2_STIAD</name>
<evidence type="ECO:0000313" key="2">
    <source>
        <dbReference type="EMBL" id="EAU64289.1"/>
    </source>
</evidence>
<accession>Q08UZ2</accession>
<dbReference type="EMBL" id="AAMD01000123">
    <property type="protein sequence ID" value="EAU64289.1"/>
    <property type="molecule type" value="Genomic_DNA"/>
</dbReference>
<sequence>MPIWTVARKRSGSSRSASTAGAELLPASTNSRSRVFRREMMAISAPAKIPLASTSSKMMANSVRIRGLLSARGEKTKSGWCGVAGP</sequence>
<feature type="compositionally biased region" description="Low complexity" evidence="1">
    <location>
        <begin position="13"/>
        <end position="22"/>
    </location>
</feature>
<protein>
    <submittedName>
        <fullName evidence="2">Uncharacterized protein</fullName>
    </submittedName>
</protein>
<gene>
    <name evidence="2" type="ORF">STIAU_0706</name>
</gene>
<reference evidence="2 3" key="1">
    <citation type="submission" date="2006-04" db="EMBL/GenBank/DDBJ databases">
        <authorList>
            <person name="Nierman W.C."/>
        </authorList>
    </citation>
    <scope>NUCLEOTIDE SEQUENCE [LARGE SCALE GENOMIC DNA]</scope>
    <source>
        <strain evidence="2 3">DW4/3-1</strain>
    </source>
</reference>
<dbReference type="Proteomes" id="UP000032702">
    <property type="component" value="Unassembled WGS sequence"/>
</dbReference>
<evidence type="ECO:0000313" key="3">
    <source>
        <dbReference type="Proteomes" id="UP000032702"/>
    </source>
</evidence>
<organism evidence="2 3">
    <name type="scientific">Stigmatella aurantiaca (strain DW4/3-1)</name>
    <dbReference type="NCBI Taxonomy" id="378806"/>
    <lineage>
        <taxon>Bacteria</taxon>
        <taxon>Pseudomonadati</taxon>
        <taxon>Myxococcota</taxon>
        <taxon>Myxococcia</taxon>
        <taxon>Myxococcales</taxon>
        <taxon>Cystobacterineae</taxon>
        <taxon>Archangiaceae</taxon>
        <taxon>Stigmatella</taxon>
    </lineage>
</organism>
<proteinExistence type="predicted"/>
<evidence type="ECO:0000256" key="1">
    <source>
        <dbReference type="SAM" id="MobiDB-lite"/>
    </source>
</evidence>
<comment type="caution">
    <text evidence="2">The sequence shown here is derived from an EMBL/GenBank/DDBJ whole genome shotgun (WGS) entry which is preliminary data.</text>
</comment>